<accession>A0A6M0Q249</accession>
<evidence type="ECO:0000313" key="1">
    <source>
        <dbReference type="EMBL" id="NEY70252.1"/>
    </source>
</evidence>
<reference evidence="1 2" key="1">
    <citation type="submission" date="2020-02" db="EMBL/GenBank/DDBJ databases">
        <title>Bacillus aquiflavi sp. nov., isolated from yellow water of strong flavor Chinese baijiu in Yibin region of China.</title>
        <authorList>
            <person name="Xie J."/>
        </authorList>
    </citation>
    <scope>NUCLEOTIDE SEQUENCE [LARGE SCALE GENOMIC DNA]</scope>
    <source>
        <strain evidence="1 2">SA4</strain>
    </source>
</reference>
<dbReference type="Proteomes" id="UP000481043">
    <property type="component" value="Unassembled WGS sequence"/>
</dbReference>
<keyword evidence="2" id="KW-1185">Reference proteome</keyword>
<proteinExistence type="predicted"/>
<organism evidence="1 2">
    <name type="scientific">Bacillus mesophilus</name>
    <dbReference type="NCBI Taxonomy" id="1808955"/>
    <lineage>
        <taxon>Bacteria</taxon>
        <taxon>Bacillati</taxon>
        <taxon>Bacillota</taxon>
        <taxon>Bacilli</taxon>
        <taxon>Bacillales</taxon>
        <taxon>Bacillaceae</taxon>
        <taxon>Bacillus</taxon>
    </lineage>
</organism>
<comment type="caution">
    <text evidence="1">The sequence shown here is derived from an EMBL/GenBank/DDBJ whole genome shotgun (WGS) entry which is preliminary data.</text>
</comment>
<gene>
    <name evidence="1" type="ORF">G4D63_00735</name>
</gene>
<dbReference type="RefSeq" id="WP_163176703.1">
    <property type="nucleotide sequence ID" value="NZ_JAAIWM010000001.1"/>
</dbReference>
<evidence type="ECO:0000313" key="2">
    <source>
        <dbReference type="Proteomes" id="UP000481043"/>
    </source>
</evidence>
<dbReference type="AlphaFoldDB" id="A0A6M0Q249"/>
<protein>
    <recommendedName>
        <fullName evidence="3">Flagellar hook-length control protein FliK</fullName>
    </recommendedName>
</protein>
<evidence type="ECO:0008006" key="3">
    <source>
        <dbReference type="Google" id="ProtNLM"/>
    </source>
</evidence>
<name>A0A6M0Q249_9BACI</name>
<dbReference type="EMBL" id="JAAIWM010000001">
    <property type="protein sequence ID" value="NEY70252.1"/>
    <property type="molecule type" value="Genomic_DNA"/>
</dbReference>
<sequence>MNPTQIIHSMLNSDRVQQASTLSVRPGQIINGKVQKIFPNNIAIVQLGTMRLHAQVEAAIELNERYWFEAKHDKNGELYLKVIDQKMGGHLVGKESTVSLLGQFQLPETKLNRQLLQLLQSVNLSFTKEQLTKAALWLNETSNPTSGLKAIEWMLQKELPFTNQTFKSLVAFLNPASISSQLTDVKNMLNNARIPSSDSVVQLKSYLSSILEGSSQMNGKKALELTIDQWLSPKGSKQTQDAAFRILQSLHVISKSLTQEEAISTFQKLDQRQVGSEAARLDVNTRAQITNEIIKSLTTSQVNKLESSLIGLAGSISSETPTEDALLIKQLVNYKGTSFDNGLEVKQLFKQMVQLLGLEHEKEFSALIRNNIENPEKLESLKSLLLTVMNELGATGKDLEPLLNRITGLQILSQEVNGPLQQLYMQFPLSLGSKLSDVTLQWSGQKKENGQIDPNFCRILFYLDLENINETIIDMQVQNRVINISIINDTDGLESSVAPNQTLLKEQLTALNYVLSSVKVNKSAEKERLPQPFDAINSQRKQSYQGVDIKI</sequence>